<dbReference type="InterPro" id="IPR045857">
    <property type="entry name" value="O16G_dom_2"/>
</dbReference>
<evidence type="ECO:0000256" key="1">
    <source>
        <dbReference type="ARBA" id="ARBA00008061"/>
    </source>
</evidence>
<comment type="similarity">
    <text evidence="1">Belongs to the glycosyl hydrolase 13 family.</text>
</comment>
<name>D0BLU2_9LACT</name>
<evidence type="ECO:0000256" key="3">
    <source>
        <dbReference type="ARBA" id="ARBA00023295"/>
    </source>
</evidence>
<dbReference type="SMART" id="SM00642">
    <property type="entry name" value="Aamy"/>
    <property type="match status" value="1"/>
</dbReference>
<evidence type="ECO:0000313" key="6">
    <source>
        <dbReference type="Proteomes" id="UP000002939"/>
    </source>
</evidence>
<reference evidence="5" key="1">
    <citation type="submission" date="2009-09" db="EMBL/GenBank/DDBJ databases">
        <authorList>
            <consortium name="The Broad Institute Genome Sequencing Platform"/>
            <person name="Ward D."/>
            <person name="Feldgarden M."/>
            <person name="Earl A."/>
            <person name="Young S.K."/>
            <person name="Zeng Q."/>
            <person name="Koehrsen M."/>
            <person name="Alvarado L."/>
            <person name="Berlin A."/>
            <person name="Bochicchio J."/>
            <person name="Borenstein D."/>
            <person name="Chapman S.B."/>
            <person name="Chen Z."/>
            <person name="Engels R."/>
            <person name="Freedman E."/>
            <person name="Gellesch M."/>
            <person name="Goldberg J."/>
            <person name="Griggs A."/>
            <person name="Gujja S."/>
            <person name="Heilman E."/>
            <person name="Heiman D."/>
            <person name="Hepburn T."/>
            <person name="Howarth C."/>
            <person name="Jen D."/>
            <person name="Larson L."/>
            <person name="Lewis B."/>
            <person name="Mehta T."/>
            <person name="Park D."/>
            <person name="Pearson M."/>
            <person name="Roberts A."/>
            <person name="Saif S."/>
            <person name="Shea T."/>
            <person name="Shenoy N."/>
            <person name="Sisk P."/>
            <person name="Stolte C."/>
            <person name="Sykes S."/>
            <person name="Thomson T."/>
            <person name="Walk T."/>
            <person name="White J."/>
            <person name="Yandava C."/>
            <person name="Sibley C.D."/>
            <person name="Field T.R."/>
            <person name="Grinwis M."/>
            <person name="Eshaghurshan C.S."/>
            <person name="Surette M.G."/>
            <person name="Haas B."/>
            <person name="Nusbaum C."/>
            <person name="Birren B."/>
        </authorList>
    </citation>
    <scope>NUCLEOTIDE SEQUENCE [LARGE SCALE GENOMIC DNA]</scope>
    <source>
        <strain evidence="5">ATCC 700633</strain>
    </source>
</reference>
<sequence>MVEKDWWKGKVAYQIYPKSFNDSNGDGIGDLKGITEKLDYLQSLGIDILWLSPVYKSPFVDQGYDIADYYAIDPQFGTMEDMEELIAEAKKRGISIIMDLVVNHCSDQHEWFQKALADPEGPYADYFYFIESEKEPNNWETYFGGSVWDKVPGTNKYYLHSFHKGQPDLNWQNPVVREEIYTMINWWLEKGIGGFRIDAIINIKKDLEWRSLPSEQENGLVPVRYSLANAQPIEPFLQEMKEKTFARYNAFTVGEVFNETDEELHFFIGEEGVFSSIFDFKQTILGQKGNGWYSHDLPTAEELKDSIFKAHRRADSIGVLSTIIENHDEPRGVSHYIPEGEVTEISKKALATVQMLRKGIPFIYQGQEIGMENQIFESIDEFDDINTLNEYHVAKEAGLTDEEALKAISKYSRDNARTPMQWNGEEKLGFTTGKAWLVSKQPQREINVEEQEENPQSILNYYRALTALYRDEVYGSTIREGEFVPVLEEVKNIIAYERCGEKRVLVLVNYQSEPQTVTLPTPVRKVLLANIPAQMNGQGDQLSLAGYQALVCELEG</sequence>
<dbReference type="InterPro" id="IPR017853">
    <property type="entry name" value="GH"/>
</dbReference>
<dbReference type="Proteomes" id="UP000002939">
    <property type="component" value="Unassembled WGS sequence"/>
</dbReference>
<dbReference type="PANTHER" id="PTHR10357">
    <property type="entry name" value="ALPHA-AMYLASE FAMILY MEMBER"/>
    <property type="match status" value="1"/>
</dbReference>
<dbReference type="Pfam" id="PF00128">
    <property type="entry name" value="Alpha-amylase"/>
    <property type="match status" value="1"/>
</dbReference>
<evidence type="ECO:0000313" key="5">
    <source>
        <dbReference type="EMBL" id="EEW92957.2"/>
    </source>
</evidence>
<evidence type="ECO:0000256" key="2">
    <source>
        <dbReference type="ARBA" id="ARBA00022801"/>
    </source>
</evidence>
<dbReference type="CDD" id="cd11333">
    <property type="entry name" value="AmyAc_SI_OligoGlu_DGase"/>
    <property type="match status" value="1"/>
</dbReference>
<dbReference type="STRING" id="626369.HMPREF0446_00945"/>
<dbReference type="EMBL" id="ACRF02000016">
    <property type="protein sequence ID" value="EEW92957.2"/>
    <property type="molecule type" value="Genomic_DNA"/>
</dbReference>
<dbReference type="SUPFAM" id="SSF51011">
    <property type="entry name" value="Glycosyl hydrolase domain"/>
    <property type="match status" value="1"/>
</dbReference>
<keyword evidence="3" id="KW-0326">Glycosidase</keyword>
<feature type="domain" description="Glycosyl hydrolase family 13 catalytic" evidence="4">
    <location>
        <begin position="14"/>
        <end position="417"/>
    </location>
</feature>
<dbReference type="FunFam" id="3.20.20.80:FF:000064">
    <property type="entry name" value="Oligo-1,6-glucosidase"/>
    <property type="match status" value="1"/>
</dbReference>
<dbReference type="PANTHER" id="PTHR10357:SF179">
    <property type="entry name" value="NEUTRAL AND BASIC AMINO ACID TRANSPORT PROTEIN RBAT"/>
    <property type="match status" value="1"/>
</dbReference>
<protein>
    <recommendedName>
        <fullName evidence="4">Glycosyl hydrolase family 13 catalytic domain-containing protein</fullName>
    </recommendedName>
</protein>
<organism evidence="5 6">
    <name type="scientific">Granulicatella elegans ATCC 700633</name>
    <dbReference type="NCBI Taxonomy" id="626369"/>
    <lineage>
        <taxon>Bacteria</taxon>
        <taxon>Bacillati</taxon>
        <taxon>Bacillota</taxon>
        <taxon>Bacilli</taxon>
        <taxon>Lactobacillales</taxon>
        <taxon>Carnobacteriaceae</taxon>
        <taxon>Granulicatella</taxon>
    </lineage>
</organism>
<dbReference type="HOGENOM" id="CLU_006462_2_3_9"/>
<dbReference type="RefSeq" id="WP_020991421.1">
    <property type="nucleotide sequence ID" value="NZ_KI391971.1"/>
</dbReference>
<keyword evidence="2" id="KW-0378">Hydrolase</keyword>
<dbReference type="GO" id="GO:0004556">
    <property type="term" value="F:alpha-amylase activity"/>
    <property type="evidence" value="ECO:0007669"/>
    <property type="project" value="TreeGrafter"/>
</dbReference>
<accession>D0BLU2</accession>
<dbReference type="SUPFAM" id="SSF51445">
    <property type="entry name" value="(Trans)glycosidases"/>
    <property type="match status" value="1"/>
</dbReference>
<dbReference type="InterPro" id="IPR006047">
    <property type="entry name" value="GH13_cat_dom"/>
</dbReference>
<dbReference type="Gene3D" id="3.20.20.80">
    <property type="entry name" value="Glycosidases"/>
    <property type="match status" value="1"/>
</dbReference>
<dbReference type="Gene3D" id="2.60.40.1180">
    <property type="entry name" value="Golgi alpha-mannosidase II"/>
    <property type="match status" value="1"/>
</dbReference>
<reference evidence="5" key="2">
    <citation type="submission" date="2011-10" db="EMBL/GenBank/DDBJ databases">
        <title>The Genome Sequence of Granulicatella elegans ATCC 700633.</title>
        <authorList>
            <consortium name="The Broad Institute Genome Sequencing Platform"/>
            <consortium name="The Broad Institute Genome Sequencing Center for Infectious Disease"/>
            <person name="Earl A."/>
            <person name="Ward D."/>
            <person name="Feldgarden M."/>
            <person name="Gevers D."/>
            <person name="Sibley C.D."/>
            <person name="Field T.R."/>
            <person name="Grinwis M."/>
            <person name="Eshaghurshan C.S."/>
            <person name="Surette M.G."/>
            <person name="Young S.K."/>
            <person name="Zeng Q."/>
            <person name="Gargeya S."/>
            <person name="Fitzgerald M."/>
            <person name="Haas B."/>
            <person name="Abouelleil A."/>
            <person name="Alvarado L."/>
            <person name="Arachchi H.M."/>
            <person name="Berlin A."/>
            <person name="Brown A."/>
            <person name="Chapman S.B."/>
            <person name="Chen Z."/>
            <person name="Dunbar C."/>
            <person name="Freedman E."/>
            <person name="Gearin G."/>
            <person name="Goldberg J."/>
            <person name="Griggs A."/>
            <person name="Gujja S."/>
            <person name="Heiman D."/>
            <person name="Howarth C."/>
            <person name="Larson L."/>
            <person name="Lui A."/>
            <person name="MacDonald P.J.P."/>
            <person name="Montmayeur A."/>
            <person name="Murphy C."/>
            <person name="Neiman D."/>
            <person name="Pearson M."/>
            <person name="Priest M."/>
            <person name="Roberts A."/>
            <person name="Saif S."/>
            <person name="Shea T."/>
            <person name="Shenoy N."/>
            <person name="Sisk P."/>
            <person name="Stolte C."/>
            <person name="Sykes S."/>
            <person name="Wortman J."/>
            <person name="Nusbaum C."/>
            <person name="Birren B."/>
        </authorList>
    </citation>
    <scope>NUCLEOTIDE SEQUENCE [LARGE SCALE GENOMIC DNA]</scope>
    <source>
        <strain evidence="5">ATCC 700633</strain>
    </source>
</reference>
<dbReference type="GO" id="GO:0009313">
    <property type="term" value="P:oligosaccharide catabolic process"/>
    <property type="evidence" value="ECO:0007669"/>
    <property type="project" value="TreeGrafter"/>
</dbReference>
<proteinExistence type="inferred from homology"/>
<dbReference type="AlphaFoldDB" id="D0BLU2"/>
<dbReference type="Gene3D" id="3.90.400.10">
    <property type="entry name" value="Oligo-1,6-glucosidase, Domain 2"/>
    <property type="match status" value="1"/>
</dbReference>
<dbReference type="eggNOG" id="COG0366">
    <property type="taxonomic scope" value="Bacteria"/>
</dbReference>
<evidence type="ECO:0000259" key="4">
    <source>
        <dbReference type="SMART" id="SM00642"/>
    </source>
</evidence>
<gene>
    <name evidence="5" type="ORF">HMPREF0446_00945</name>
</gene>
<keyword evidence="6" id="KW-1185">Reference proteome</keyword>
<dbReference type="InterPro" id="IPR013780">
    <property type="entry name" value="Glyco_hydro_b"/>
</dbReference>
<comment type="caution">
    <text evidence="5">The sequence shown here is derived from an EMBL/GenBank/DDBJ whole genome shotgun (WGS) entry which is preliminary data.</text>
</comment>